<dbReference type="InterPro" id="IPR058593">
    <property type="entry name" value="ARB_07466-like_C"/>
</dbReference>
<evidence type="ECO:0000259" key="1">
    <source>
        <dbReference type="Pfam" id="PF26571"/>
    </source>
</evidence>
<proteinExistence type="predicted"/>
<evidence type="ECO:0000313" key="2">
    <source>
        <dbReference type="EMBL" id="RZU46669.1"/>
    </source>
</evidence>
<accession>A0A4Q7ZA50</accession>
<dbReference type="Pfam" id="PF26571">
    <property type="entry name" value="VldE"/>
    <property type="match status" value="1"/>
</dbReference>
<protein>
    <recommendedName>
        <fullName evidence="1">ARB-07466-like C-terminal domain-containing protein</fullName>
    </recommendedName>
</protein>
<dbReference type="OrthoDB" id="5496837at2"/>
<dbReference type="EMBL" id="SHKY01000002">
    <property type="protein sequence ID" value="RZU46669.1"/>
    <property type="molecule type" value="Genomic_DNA"/>
</dbReference>
<dbReference type="AlphaFoldDB" id="A0A4Q7ZA50"/>
<name>A0A4Q7ZA50_9ACTN</name>
<gene>
    <name evidence="2" type="ORF">EV385_6746</name>
</gene>
<keyword evidence="3" id="KW-1185">Reference proteome</keyword>
<evidence type="ECO:0000313" key="3">
    <source>
        <dbReference type="Proteomes" id="UP000292564"/>
    </source>
</evidence>
<feature type="domain" description="ARB-07466-like C-terminal" evidence="1">
    <location>
        <begin position="224"/>
        <end position="318"/>
    </location>
</feature>
<comment type="caution">
    <text evidence="2">The sequence shown here is derived from an EMBL/GenBank/DDBJ whole genome shotgun (WGS) entry which is preliminary data.</text>
</comment>
<dbReference type="RefSeq" id="WP_130513854.1">
    <property type="nucleotide sequence ID" value="NZ_SHKY01000002.1"/>
</dbReference>
<sequence length="338" mass="35730">MRLRTAAVIAAVLTVLCCVGTGVIGGGYRMLTSSASAGCDVSVDPDLSSPKVGDLNDEQRHNAAMIIAVGRQKKVPARGWVIAIATALQESNLHNLGDLGANNDHDSLGLFQQRPSAGWGTPAQILDPVYAAGKFYDKLITIADWATIPLTEAAQAVQISAYPDAYAKHEPLATALVNAQGPSGDLGLGCADMALGTAEPAPRNPDGTWPEESCSIVPDPTTGAGCLTPRTLHLVQQATAAGFPKPGCYRVDDHGEHPKGRACDFMMTSGGEASGAQKARGDAMAAWAVSNADRLGIKYVIWFRMIWTQTQGWHAYNNPFGGNDPSGWHTNHVHISMY</sequence>
<organism evidence="2 3">
    <name type="scientific">Krasilnikovia cinnamomea</name>
    <dbReference type="NCBI Taxonomy" id="349313"/>
    <lineage>
        <taxon>Bacteria</taxon>
        <taxon>Bacillati</taxon>
        <taxon>Actinomycetota</taxon>
        <taxon>Actinomycetes</taxon>
        <taxon>Micromonosporales</taxon>
        <taxon>Micromonosporaceae</taxon>
        <taxon>Krasilnikovia</taxon>
    </lineage>
</organism>
<reference evidence="2 3" key="1">
    <citation type="submission" date="2019-02" db="EMBL/GenBank/DDBJ databases">
        <title>Sequencing the genomes of 1000 actinobacteria strains.</title>
        <authorList>
            <person name="Klenk H.-P."/>
        </authorList>
    </citation>
    <scope>NUCLEOTIDE SEQUENCE [LARGE SCALE GENOMIC DNA]</scope>
    <source>
        <strain evidence="2 3">DSM 45162</strain>
    </source>
</reference>
<dbReference type="Proteomes" id="UP000292564">
    <property type="component" value="Unassembled WGS sequence"/>
</dbReference>